<evidence type="ECO:0000256" key="4">
    <source>
        <dbReference type="ARBA" id="ARBA00022679"/>
    </source>
</evidence>
<evidence type="ECO:0000256" key="3">
    <source>
        <dbReference type="ARBA" id="ARBA00022490"/>
    </source>
</evidence>
<evidence type="ECO:0000256" key="2">
    <source>
        <dbReference type="ARBA" id="ARBA00007067"/>
    </source>
</evidence>
<sequence>MKYVLAVNQPAYGSQGSFLAYQFACELVLAGHEITQVFFYQAGVGNGNRFVYPNSDEFHLVKAWQQFAVQHNVPLNLCIAAAQRRGVVNAETAYSAEQTNLADGFCLAGLGEFSQAILQADRLITL</sequence>
<keyword evidence="3" id="KW-0963">Cytoplasm</keyword>
<comment type="caution">
    <text evidence="5">The sequence shown here is derived from an EMBL/GenBank/DDBJ whole genome shotgun (WGS) entry which is preliminary data.</text>
</comment>
<evidence type="ECO:0000313" key="6">
    <source>
        <dbReference type="Proteomes" id="UP000229329"/>
    </source>
</evidence>
<evidence type="ECO:0000256" key="1">
    <source>
        <dbReference type="ARBA" id="ARBA00004496"/>
    </source>
</evidence>
<dbReference type="Pfam" id="PF02635">
    <property type="entry name" value="DsrE"/>
    <property type="match status" value="1"/>
</dbReference>
<name>A0A2M8RZZ7_9PAST</name>
<accession>A0A2M8RZZ7</accession>
<dbReference type="Proteomes" id="UP000229329">
    <property type="component" value="Unassembled WGS sequence"/>
</dbReference>
<gene>
    <name evidence="5" type="ORF">CVP05_11150</name>
</gene>
<dbReference type="PANTHER" id="PTHR34874">
    <property type="entry name" value="PROTEIN YCHN"/>
    <property type="match status" value="1"/>
</dbReference>
<comment type="subcellular location">
    <subcellularLocation>
        <location evidence="1">Cytoplasm</location>
    </subcellularLocation>
</comment>
<dbReference type="SUPFAM" id="SSF75169">
    <property type="entry name" value="DsrEFH-like"/>
    <property type="match status" value="1"/>
</dbReference>
<dbReference type="InterPro" id="IPR003787">
    <property type="entry name" value="Sulphur_relay_DsrE/F-like"/>
</dbReference>
<dbReference type="Gene3D" id="3.40.1260.10">
    <property type="entry name" value="DsrEFH-like"/>
    <property type="match status" value="1"/>
</dbReference>
<keyword evidence="6" id="KW-1185">Reference proteome</keyword>
<dbReference type="GO" id="GO:1990228">
    <property type="term" value="C:sulfurtransferase complex"/>
    <property type="evidence" value="ECO:0007669"/>
    <property type="project" value="TreeGrafter"/>
</dbReference>
<dbReference type="NCBIfam" id="NF001237">
    <property type="entry name" value="PRK00207.1"/>
    <property type="match status" value="1"/>
</dbReference>
<evidence type="ECO:0000313" key="5">
    <source>
        <dbReference type="EMBL" id="PJG84467.1"/>
    </source>
</evidence>
<dbReference type="InterPro" id="IPR027396">
    <property type="entry name" value="DsrEFH-like"/>
</dbReference>
<organism evidence="5 6">
    <name type="scientific">Conservatibacter flavescens</name>
    <dbReference type="NCBI Taxonomy" id="28161"/>
    <lineage>
        <taxon>Bacteria</taxon>
        <taxon>Pseudomonadati</taxon>
        <taxon>Pseudomonadota</taxon>
        <taxon>Gammaproteobacteria</taxon>
        <taxon>Pasteurellales</taxon>
        <taxon>Pasteurellaceae</taxon>
        <taxon>Conservatibacter</taxon>
    </lineage>
</organism>
<dbReference type="FunFam" id="3.40.1260.10:FF:000001">
    <property type="entry name" value="Sulfurtransferase TusD"/>
    <property type="match status" value="1"/>
</dbReference>
<keyword evidence="4 5" id="KW-0808">Transferase</keyword>
<comment type="similarity">
    <text evidence="2">Belongs to the DsrE/TusD family.</text>
</comment>
<dbReference type="GO" id="GO:0002143">
    <property type="term" value="P:tRNA wobble position uridine thiolation"/>
    <property type="evidence" value="ECO:0007669"/>
    <property type="project" value="TreeGrafter"/>
</dbReference>
<reference evidence="5 6" key="1">
    <citation type="submission" date="2017-11" db="EMBL/GenBank/DDBJ databases">
        <title>Reclassification of Bisgaard taxon 7 as Conservatibacter flavescens gen. nov., sp. nov.</title>
        <authorList>
            <person name="Christensen H."/>
        </authorList>
    </citation>
    <scope>NUCLEOTIDE SEQUENCE [LARGE SCALE GENOMIC DNA]</scope>
    <source>
        <strain evidence="5 6">7_4</strain>
    </source>
</reference>
<dbReference type="AlphaFoldDB" id="A0A2M8RZZ7"/>
<dbReference type="GO" id="GO:0016783">
    <property type="term" value="F:sulfurtransferase activity"/>
    <property type="evidence" value="ECO:0007669"/>
    <property type="project" value="InterPro"/>
</dbReference>
<dbReference type="GO" id="GO:0097163">
    <property type="term" value="F:sulfur carrier activity"/>
    <property type="evidence" value="ECO:0007669"/>
    <property type="project" value="TreeGrafter"/>
</dbReference>
<dbReference type="PANTHER" id="PTHR34874:SF3">
    <property type="entry name" value="SULFURTRANSFERASE TUSD"/>
    <property type="match status" value="1"/>
</dbReference>
<dbReference type="RefSeq" id="WP_100289650.1">
    <property type="nucleotide sequence ID" value="NZ_PHHA01000029.1"/>
</dbReference>
<dbReference type="NCBIfam" id="TIGR03012">
    <property type="entry name" value="sulf_tusD_dsrE"/>
    <property type="match status" value="1"/>
</dbReference>
<protein>
    <submittedName>
        <fullName evidence="5">Sulfurtransferase complex subunit TusD</fullName>
    </submittedName>
</protein>
<dbReference type="InterPro" id="IPR017463">
    <property type="entry name" value="Sulphur_relay_TusD/DsrE"/>
</dbReference>
<dbReference type="EMBL" id="PHHA01000029">
    <property type="protein sequence ID" value="PJG84467.1"/>
    <property type="molecule type" value="Genomic_DNA"/>
</dbReference>
<proteinExistence type="inferred from homology"/>
<dbReference type="OrthoDB" id="9787483at2"/>